<dbReference type="Proteomes" id="UP000700815">
    <property type="component" value="Unassembled WGS sequence"/>
</dbReference>
<comment type="caution">
    <text evidence="7">The sequence shown here is derived from an EMBL/GenBank/DDBJ whole genome shotgun (WGS) entry which is preliminary data.</text>
</comment>
<dbReference type="InterPro" id="IPR050206">
    <property type="entry name" value="FtsK/SpoIIIE/SftA"/>
</dbReference>
<evidence type="ECO:0000259" key="6">
    <source>
        <dbReference type="PROSITE" id="PS50901"/>
    </source>
</evidence>
<keyword evidence="8" id="KW-1185">Reference proteome</keyword>
<dbReference type="EMBL" id="JAHBBH010000001">
    <property type="protein sequence ID" value="MBW3091377.1"/>
    <property type="molecule type" value="Genomic_DNA"/>
</dbReference>
<feature type="coiled-coil region" evidence="4">
    <location>
        <begin position="192"/>
        <end position="219"/>
    </location>
</feature>
<dbReference type="PANTHER" id="PTHR22683:SF1">
    <property type="entry name" value="TYPE VII SECRETION SYSTEM PROTEIN ESSC"/>
    <property type="match status" value="1"/>
</dbReference>
<dbReference type="GO" id="GO:0051301">
    <property type="term" value="P:cell division"/>
    <property type="evidence" value="ECO:0007669"/>
    <property type="project" value="UniProtKB-KW"/>
</dbReference>
<evidence type="ECO:0000256" key="1">
    <source>
        <dbReference type="ARBA" id="ARBA00022741"/>
    </source>
</evidence>
<organism evidence="7 8">
    <name type="scientific">Bifidobacterium miconis</name>
    <dbReference type="NCBI Taxonomy" id="2834435"/>
    <lineage>
        <taxon>Bacteria</taxon>
        <taxon>Bacillati</taxon>
        <taxon>Actinomycetota</taxon>
        <taxon>Actinomycetes</taxon>
        <taxon>Bifidobacteriales</taxon>
        <taxon>Bifidobacteriaceae</taxon>
        <taxon>Bifidobacterium</taxon>
    </lineage>
</organism>
<protein>
    <submittedName>
        <fullName evidence="7">Cell division protein FtsK</fullName>
    </submittedName>
</protein>
<evidence type="ECO:0000256" key="5">
    <source>
        <dbReference type="SAM" id="MobiDB-lite"/>
    </source>
</evidence>
<dbReference type="PROSITE" id="PS50901">
    <property type="entry name" value="FTSK"/>
    <property type="match status" value="1"/>
</dbReference>
<dbReference type="PANTHER" id="PTHR22683">
    <property type="entry name" value="SPORULATION PROTEIN RELATED"/>
    <property type="match status" value="1"/>
</dbReference>
<keyword evidence="4" id="KW-0175">Coiled coil</keyword>
<keyword evidence="7" id="KW-0131">Cell cycle</keyword>
<feature type="binding site" evidence="3">
    <location>
        <begin position="135"/>
        <end position="142"/>
    </location>
    <ligand>
        <name>ATP</name>
        <dbReference type="ChEBI" id="CHEBI:30616"/>
    </ligand>
</feature>
<keyword evidence="7" id="KW-0132">Cell division</keyword>
<evidence type="ECO:0000256" key="3">
    <source>
        <dbReference type="PROSITE-ProRule" id="PRU00289"/>
    </source>
</evidence>
<keyword evidence="2 3" id="KW-0067">ATP-binding</keyword>
<sequence>MLVVMVAERRWMFAMMVVPGLIGCSASALLALSRMSGGKRGAASGPDGAGGVSGNRPSAGVGAENGDSRQAFGAIASRSWESLAWPDPRDEPLVWRHIVRRWLEPPSMEALLGMREGGPFLLDLSRRGPHALVAGTTGSGKSVLLQTWCLSLACRNPPDRLHFVFLDFKGGSAFSALARMPHVAGNVCDLDLAHATRALEALESELRRRERLVAEHRVADVQRMAAPPPRLMIVVDEFHALRSQLPDYVGRLVRIAALGRSLGMHLVACTQNPQGQVSADMKANIAVNICLRVRDPMQSKELLGVSDAASISPSLPGAAYCSDGETIEAMRCCEVRDIDAAVDAMLSAQRFCGLRAADPLFSAPLPRLADAACLPPSDAAAGPDTVPFALSDDGVTLGTATLPVTLGNVAIVGAHRRGKSTVLSVIGSMLRGVPSVQLRVSRRTAHGMESSIVRGPARAVPDAGATGTASRGAQPPAHPRMVWLADDADPLLDPLGEDPLCAEFRAALRDPAVTVIFAALTMRHVRVPEHCTTRVVFPTGDRPTDLSSGIPSDLLARFTHEDLNTPGRAVLIDRGRATPVQCLRADSPGNSVSVTS</sequence>
<feature type="region of interest" description="Disordered" evidence="5">
    <location>
        <begin position="40"/>
        <end position="66"/>
    </location>
</feature>
<evidence type="ECO:0000256" key="4">
    <source>
        <dbReference type="SAM" id="Coils"/>
    </source>
</evidence>
<dbReference type="InterPro" id="IPR002543">
    <property type="entry name" value="FtsK_dom"/>
</dbReference>
<dbReference type="CDD" id="cd01127">
    <property type="entry name" value="TrwB_TraG_TraD_VirD4"/>
    <property type="match status" value="1"/>
</dbReference>
<keyword evidence="1 3" id="KW-0547">Nucleotide-binding</keyword>
<gene>
    <name evidence="7" type="ORF">KIH79_00100</name>
</gene>
<evidence type="ECO:0000313" key="8">
    <source>
        <dbReference type="Proteomes" id="UP000700815"/>
    </source>
</evidence>
<evidence type="ECO:0000313" key="7">
    <source>
        <dbReference type="EMBL" id="MBW3091377.1"/>
    </source>
</evidence>
<reference evidence="7 8" key="1">
    <citation type="submission" date="2021-05" db="EMBL/GenBank/DDBJ databases">
        <title>Phylogenetic classification of ten novel species belonging to the genus Bifidobacterium comprising B. colchicus sp. nov., B. abeli sp. nov., B. bicoloris sp. nov., B. guerezis sp. nov., B. rosaliae sp. nov., B. santillanensis sp. nov., B. argentati sp. nov., B. amazzoni sp. nov., B. pluviali sp. nov., and B. pinnaculum sp. nov.</title>
        <authorList>
            <person name="Lugli G.A."/>
            <person name="Ruiz Garcia L."/>
            <person name="Margolles A."/>
            <person name="Ventura M."/>
        </authorList>
    </citation>
    <scope>NUCLEOTIDE SEQUENCE [LARGE SCALE GENOMIC DNA]</scope>
    <source>
        <strain evidence="7 8">82T10</strain>
    </source>
</reference>
<evidence type="ECO:0000256" key="2">
    <source>
        <dbReference type="ARBA" id="ARBA00022840"/>
    </source>
</evidence>
<name>A0ABS6WC02_9BIFI</name>
<proteinExistence type="predicted"/>
<feature type="region of interest" description="Disordered" evidence="5">
    <location>
        <begin position="455"/>
        <end position="477"/>
    </location>
</feature>
<accession>A0ABS6WC02</accession>
<feature type="domain" description="FtsK" evidence="6">
    <location>
        <begin position="117"/>
        <end position="300"/>
    </location>
</feature>
<dbReference type="Pfam" id="PF01580">
    <property type="entry name" value="FtsK_SpoIIIE"/>
    <property type="match status" value="1"/>
</dbReference>